<dbReference type="STRING" id="521003.COLINT_03054"/>
<organism evidence="1 2">
    <name type="scientific">Collinsella intestinalis DSM 13280</name>
    <dbReference type="NCBI Taxonomy" id="521003"/>
    <lineage>
        <taxon>Bacteria</taxon>
        <taxon>Bacillati</taxon>
        <taxon>Actinomycetota</taxon>
        <taxon>Coriobacteriia</taxon>
        <taxon>Coriobacteriales</taxon>
        <taxon>Coriobacteriaceae</taxon>
        <taxon>Collinsella</taxon>
    </lineage>
</organism>
<name>C4FAG2_9ACTN</name>
<proteinExistence type="predicted"/>
<protein>
    <submittedName>
        <fullName evidence="1">Uncharacterized protein</fullName>
    </submittedName>
</protein>
<comment type="caution">
    <text evidence="1">The sequence shown here is derived from an EMBL/GenBank/DDBJ whole genome shotgun (WGS) entry which is preliminary data.</text>
</comment>
<dbReference type="Proteomes" id="UP000003295">
    <property type="component" value="Unassembled WGS sequence"/>
</dbReference>
<evidence type="ECO:0000313" key="2">
    <source>
        <dbReference type="Proteomes" id="UP000003295"/>
    </source>
</evidence>
<reference evidence="1 2" key="1">
    <citation type="submission" date="2009-04" db="EMBL/GenBank/DDBJ databases">
        <authorList>
            <person name="Weinstock G."/>
            <person name="Sodergren E."/>
            <person name="Clifton S."/>
            <person name="Fulton L."/>
            <person name="Fulton B."/>
            <person name="Courtney L."/>
            <person name="Fronick C."/>
            <person name="Harrison M."/>
            <person name="Strong C."/>
            <person name="Farmer C."/>
            <person name="Delahaunty K."/>
            <person name="Markovic C."/>
            <person name="Hall O."/>
            <person name="Minx P."/>
            <person name="Tomlinson C."/>
            <person name="Mitreva M."/>
            <person name="Nelson J."/>
            <person name="Hou S."/>
            <person name="Wollam A."/>
            <person name="Pepin K.H."/>
            <person name="Johnson M."/>
            <person name="Bhonagiri V."/>
            <person name="Nash W.E."/>
            <person name="Warren W."/>
            <person name="Chinwalla A."/>
            <person name="Mardis E.R."/>
            <person name="Wilson R.K."/>
        </authorList>
    </citation>
    <scope>NUCLEOTIDE SEQUENCE [LARGE SCALE GENOMIC DNA]</scope>
    <source>
        <strain evidence="1 2">DSM 13280</strain>
    </source>
</reference>
<sequence length="47" mass="5052">MSVPTRPRLHTFSGGQWCANGLAPIACSTVGRKTRRPSPISSKRTAL</sequence>
<dbReference type="HOGENOM" id="CLU_3166813_0_0_11"/>
<dbReference type="EMBL" id="ABXH02000018">
    <property type="protein sequence ID" value="EEP44239.1"/>
    <property type="molecule type" value="Genomic_DNA"/>
</dbReference>
<accession>C4FAG2</accession>
<evidence type="ECO:0000313" key="1">
    <source>
        <dbReference type="EMBL" id="EEP44239.1"/>
    </source>
</evidence>
<dbReference type="AlphaFoldDB" id="C4FAG2"/>
<gene>
    <name evidence="1" type="ORF">COLINT_03054</name>
</gene>